<accession>A0AAE3ATN9</accession>
<dbReference type="RefSeq" id="WP_308728181.1">
    <property type="nucleotide sequence ID" value="NZ_JAJEQF010000016.1"/>
</dbReference>
<dbReference type="PROSITE" id="PS00041">
    <property type="entry name" value="HTH_ARAC_FAMILY_1"/>
    <property type="match status" value="1"/>
</dbReference>
<sequence>MDTALFEGTLVESERILYTPSTFARTNLIHLQECGRLKALSPHTSHRENLASYLCFIVLEGSGTLEYDQKHYTLSAGDCVFLDCKKSYLHRCSNQLWTLEWAHFYGPNMPGIYEKYTERGGLACFRPQSLAPYQKILDSLCETAASSDYVRDMKIFEQLTALLSLLMQDSWHPGSTAKLTSRKYNLQQIKDYLDFHYPETIRLDDLAETFYINKFYLTRIFREQFGVSINAYLLSLRITHAKQLLRFTDFSIEKIGIQCGMKDANYFSRMFKKVEGISPGEYRRQW</sequence>
<dbReference type="GO" id="GO:0003700">
    <property type="term" value="F:DNA-binding transcription factor activity"/>
    <property type="evidence" value="ECO:0007669"/>
    <property type="project" value="InterPro"/>
</dbReference>
<feature type="domain" description="HTH araC/xylS-type" evidence="4">
    <location>
        <begin position="187"/>
        <end position="285"/>
    </location>
</feature>
<name>A0AAE3ATN9_9FIRM</name>
<dbReference type="InterPro" id="IPR020449">
    <property type="entry name" value="Tscrpt_reg_AraC-type_HTH"/>
</dbReference>
<keyword evidence="2" id="KW-0238">DNA-binding</keyword>
<proteinExistence type="predicted"/>
<evidence type="ECO:0000256" key="1">
    <source>
        <dbReference type="ARBA" id="ARBA00023015"/>
    </source>
</evidence>
<dbReference type="PRINTS" id="PR00032">
    <property type="entry name" value="HTHARAC"/>
</dbReference>
<dbReference type="PANTHER" id="PTHR43280">
    <property type="entry name" value="ARAC-FAMILY TRANSCRIPTIONAL REGULATOR"/>
    <property type="match status" value="1"/>
</dbReference>
<dbReference type="PANTHER" id="PTHR43280:SF28">
    <property type="entry name" value="HTH-TYPE TRANSCRIPTIONAL ACTIVATOR RHAS"/>
    <property type="match status" value="1"/>
</dbReference>
<dbReference type="InterPro" id="IPR018060">
    <property type="entry name" value="HTH_AraC"/>
</dbReference>
<dbReference type="InterPro" id="IPR009057">
    <property type="entry name" value="Homeodomain-like_sf"/>
</dbReference>
<evidence type="ECO:0000313" key="6">
    <source>
        <dbReference type="Proteomes" id="UP001199355"/>
    </source>
</evidence>
<dbReference type="Gene3D" id="2.60.120.10">
    <property type="entry name" value="Jelly Rolls"/>
    <property type="match status" value="1"/>
</dbReference>
<evidence type="ECO:0000259" key="4">
    <source>
        <dbReference type="PROSITE" id="PS01124"/>
    </source>
</evidence>
<dbReference type="InterPro" id="IPR037923">
    <property type="entry name" value="HTH-like"/>
</dbReference>
<dbReference type="InterPro" id="IPR018062">
    <property type="entry name" value="HTH_AraC-typ_CS"/>
</dbReference>
<dbReference type="PROSITE" id="PS01124">
    <property type="entry name" value="HTH_ARAC_FAMILY_2"/>
    <property type="match status" value="1"/>
</dbReference>
<comment type="caution">
    <text evidence="5">The sequence shown here is derived from an EMBL/GenBank/DDBJ whole genome shotgun (WGS) entry which is preliminary data.</text>
</comment>
<gene>
    <name evidence="5" type="ORF">LKD45_07705</name>
</gene>
<organism evidence="5 6">
    <name type="scientific">Gallintestinimicrobium propionicum</name>
    <dbReference type="NCBI Taxonomy" id="2981770"/>
    <lineage>
        <taxon>Bacteria</taxon>
        <taxon>Bacillati</taxon>
        <taxon>Bacillota</taxon>
        <taxon>Clostridia</taxon>
        <taxon>Lachnospirales</taxon>
        <taxon>Lachnospiraceae</taxon>
        <taxon>Gallintestinimicrobium</taxon>
    </lineage>
</organism>
<dbReference type="EMBL" id="JAJEQF010000016">
    <property type="protein sequence ID" value="MCC2167579.1"/>
    <property type="molecule type" value="Genomic_DNA"/>
</dbReference>
<evidence type="ECO:0000256" key="3">
    <source>
        <dbReference type="ARBA" id="ARBA00023163"/>
    </source>
</evidence>
<evidence type="ECO:0000313" key="5">
    <source>
        <dbReference type="EMBL" id="MCC2167579.1"/>
    </source>
</evidence>
<protein>
    <submittedName>
        <fullName evidence="5">AraC family transcriptional regulator</fullName>
    </submittedName>
</protein>
<dbReference type="SUPFAM" id="SSF46689">
    <property type="entry name" value="Homeodomain-like"/>
    <property type="match status" value="2"/>
</dbReference>
<dbReference type="InterPro" id="IPR014710">
    <property type="entry name" value="RmlC-like_jellyroll"/>
</dbReference>
<evidence type="ECO:0000256" key="2">
    <source>
        <dbReference type="ARBA" id="ARBA00023125"/>
    </source>
</evidence>
<dbReference type="Proteomes" id="UP001199355">
    <property type="component" value="Unassembled WGS sequence"/>
</dbReference>
<dbReference type="SUPFAM" id="SSF51215">
    <property type="entry name" value="Regulatory protein AraC"/>
    <property type="match status" value="1"/>
</dbReference>
<keyword evidence="1" id="KW-0805">Transcription regulation</keyword>
<dbReference type="GO" id="GO:0043565">
    <property type="term" value="F:sequence-specific DNA binding"/>
    <property type="evidence" value="ECO:0007669"/>
    <property type="project" value="InterPro"/>
</dbReference>
<dbReference type="Pfam" id="PF12833">
    <property type="entry name" value="HTH_18"/>
    <property type="match status" value="1"/>
</dbReference>
<keyword evidence="6" id="KW-1185">Reference proteome</keyword>
<dbReference type="Gene3D" id="1.10.10.60">
    <property type="entry name" value="Homeodomain-like"/>
    <property type="match status" value="2"/>
</dbReference>
<dbReference type="AlphaFoldDB" id="A0AAE3ATN9"/>
<dbReference type="SMART" id="SM00342">
    <property type="entry name" value="HTH_ARAC"/>
    <property type="match status" value="1"/>
</dbReference>
<keyword evidence="3" id="KW-0804">Transcription</keyword>
<reference evidence="5 6" key="1">
    <citation type="submission" date="2021-10" db="EMBL/GenBank/DDBJ databases">
        <title>Anaerobic single-cell dispensing facilitates the cultivation of human gut bacteria.</title>
        <authorList>
            <person name="Afrizal A."/>
        </authorList>
    </citation>
    <scope>NUCLEOTIDE SEQUENCE [LARGE SCALE GENOMIC DNA]</scope>
    <source>
        <strain evidence="5 6">CLA-AA-H244</strain>
    </source>
</reference>